<protein>
    <submittedName>
        <fullName evidence="2">Cbb3-type cytochrome oxidase assembly protein CcoS</fullName>
    </submittedName>
</protein>
<evidence type="ECO:0000313" key="2">
    <source>
        <dbReference type="EMBL" id="MEJ2902250.1"/>
    </source>
</evidence>
<sequence length="60" mass="6926">MNMIYLLIGCSILLALMFLLAFFWMIKSGQNDDTFTPAVRILFDDEVAEREIQISDEDHA</sequence>
<keyword evidence="1" id="KW-0472">Membrane</keyword>
<dbReference type="Pfam" id="PF03597">
    <property type="entry name" value="FixS"/>
    <property type="match status" value="1"/>
</dbReference>
<proteinExistence type="predicted"/>
<feature type="transmembrane region" description="Helical" evidence="1">
    <location>
        <begin position="6"/>
        <end position="26"/>
    </location>
</feature>
<organism evidence="2 3">
    <name type="scientific">Pedobacter panaciterrae</name>
    <dbReference type="NCBI Taxonomy" id="363849"/>
    <lineage>
        <taxon>Bacteria</taxon>
        <taxon>Pseudomonadati</taxon>
        <taxon>Bacteroidota</taxon>
        <taxon>Sphingobacteriia</taxon>
        <taxon>Sphingobacteriales</taxon>
        <taxon>Sphingobacteriaceae</taxon>
        <taxon>Pedobacter</taxon>
    </lineage>
</organism>
<keyword evidence="1" id="KW-0812">Transmembrane</keyword>
<keyword evidence="3" id="KW-1185">Reference proteome</keyword>
<keyword evidence="1" id="KW-1133">Transmembrane helix</keyword>
<dbReference type="RefSeq" id="WP_172662629.1">
    <property type="nucleotide sequence ID" value="NZ_CBFGNQ010000021.1"/>
</dbReference>
<dbReference type="EMBL" id="JBBEUB010000002">
    <property type="protein sequence ID" value="MEJ2902250.1"/>
    <property type="molecule type" value="Genomic_DNA"/>
</dbReference>
<dbReference type="PANTHER" id="PTHR41532">
    <property type="entry name" value="FIXS PROTEIN"/>
    <property type="match status" value="1"/>
</dbReference>
<evidence type="ECO:0000313" key="3">
    <source>
        <dbReference type="Proteomes" id="UP001378956"/>
    </source>
</evidence>
<comment type="caution">
    <text evidence="2">The sequence shown here is derived from an EMBL/GenBank/DDBJ whole genome shotgun (WGS) entry which is preliminary data.</text>
</comment>
<dbReference type="InterPro" id="IPR004714">
    <property type="entry name" value="Cyt_oxidase_maturation_cbb3"/>
</dbReference>
<dbReference type="Proteomes" id="UP001378956">
    <property type="component" value="Unassembled WGS sequence"/>
</dbReference>
<accession>A0ABU8NJ45</accession>
<dbReference type="NCBIfam" id="TIGR00847">
    <property type="entry name" value="ccoS"/>
    <property type="match status" value="1"/>
</dbReference>
<evidence type="ECO:0000256" key="1">
    <source>
        <dbReference type="SAM" id="Phobius"/>
    </source>
</evidence>
<reference evidence="2 3" key="1">
    <citation type="submission" date="2024-03" db="EMBL/GenBank/DDBJ databases">
        <title>Sequence of Lycoming College Course Isolates.</title>
        <authorList>
            <person name="Plotts O."/>
            <person name="Newman J."/>
        </authorList>
    </citation>
    <scope>NUCLEOTIDE SEQUENCE [LARGE SCALE GENOMIC DNA]</scope>
    <source>
        <strain evidence="2 3">CJB-3</strain>
    </source>
</reference>
<dbReference type="PANTHER" id="PTHR41532:SF1">
    <property type="entry name" value="FIXS PROTEIN"/>
    <property type="match status" value="1"/>
</dbReference>
<gene>
    <name evidence="2" type="primary">ccoS</name>
    <name evidence="2" type="ORF">WAE58_07430</name>
</gene>
<name>A0ABU8NJ45_9SPHI</name>